<keyword evidence="8 11" id="KW-0570">Pentose shunt</keyword>
<evidence type="ECO:0000256" key="12">
    <source>
        <dbReference type="RuleBase" id="RU000612"/>
    </source>
</evidence>
<dbReference type="Pfam" id="PF00923">
    <property type="entry name" value="TAL_FSA"/>
    <property type="match status" value="1"/>
</dbReference>
<feature type="active site" description="Schiff-base intermediate with substrate" evidence="11">
    <location>
        <position position="141"/>
    </location>
</feature>
<dbReference type="GO" id="GO:0006096">
    <property type="term" value="P:glycolytic process"/>
    <property type="evidence" value="ECO:0007669"/>
    <property type="project" value="UniProtKB-UniPathway"/>
</dbReference>
<dbReference type="GO" id="GO:0004347">
    <property type="term" value="F:glucose-6-phosphate isomerase activity"/>
    <property type="evidence" value="ECO:0007669"/>
    <property type="project" value="UniProtKB-EC"/>
</dbReference>
<reference evidence="14" key="1">
    <citation type="submission" date="2016-10" db="EMBL/GenBank/DDBJ databases">
        <authorList>
            <person name="Varghese N."/>
            <person name="Submissions S."/>
        </authorList>
    </citation>
    <scope>NUCLEOTIDE SEQUENCE [LARGE SCALE GENOMIC DNA]</scope>
    <source>
        <strain evidence="14">Gh-105</strain>
    </source>
</reference>
<keyword evidence="12" id="KW-0413">Isomerase</keyword>
<dbReference type="PROSITE" id="PS00958">
    <property type="entry name" value="TRANSALDOLASE_2"/>
    <property type="match status" value="1"/>
</dbReference>
<dbReference type="GO" id="GO:0006094">
    <property type="term" value="P:gluconeogenesis"/>
    <property type="evidence" value="ECO:0007669"/>
    <property type="project" value="UniProtKB-KW"/>
</dbReference>
<dbReference type="PROSITE" id="PS01054">
    <property type="entry name" value="TRANSALDOLASE_1"/>
    <property type="match status" value="1"/>
</dbReference>
<comment type="catalytic activity">
    <reaction evidence="12">
        <text>alpha-D-glucose 6-phosphate = beta-D-fructose 6-phosphate</text>
        <dbReference type="Rhea" id="RHEA:11816"/>
        <dbReference type="ChEBI" id="CHEBI:57634"/>
        <dbReference type="ChEBI" id="CHEBI:58225"/>
        <dbReference type="EC" id="5.3.1.9"/>
    </reaction>
</comment>
<proteinExistence type="inferred from homology"/>
<evidence type="ECO:0000313" key="14">
    <source>
        <dbReference type="Proteomes" id="UP000199229"/>
    </source>
</evidence>
<keyword evidence="12" id="KW-0312">Gluconeogenesis</keyword>
<dbReference type="NCBIfam" id="NF007080">
    <property type="entry name" value="PRK09533.1"/>
    <property type="match status" value="1"/>
</dbReference>
<comment type="pathway">
    <text evidence="12">Carbohydrate degradation; glycolysis; D-glyceraldehyde 3-phosphate and glycerone phosphate from D-glucose: step 2/4.</text>
</comment>
<dbReference type="EC" id="2.2.1.2" evidence="5 11"/>
<dbReference type="InterPro" id="IPR001672">
    <property type="entry name" value="G6P_Isomerase"/>
</dbReference>
<keyword evidence="14" id="KW-1185">Reference proteome</keyword>
<dbReference type="AlphaFoldDB" id="A0A1I2X110"/>
<evidence type="ECO:0000256" key="2">
    <source>
        <dbReference type="ARBA" id="ARBA00004496"/>
    </source>
</evidence>
<dbReference type="PROSITE" id="PS51463">
    <property type="entry name" value="P_GLUCOSE_ISOMERASE_3"/>
    <property type="match status" value="1"/>
</dbReference>
<name>A0A1I2X110_9HYPH</name>
<dbReference type="PANTHER" id="PTHR10683:SF31">
    <property type="entry name" value="TRANSALDOLASE"/>
    <property type="match status" value="1"/>
</dbReference>
<dbReference type="PANTHER" id="PTHR10683">
    <property type="entry name" value="TRANSALDOLASE"/>
    <property type="match status" value="1"/>
</dbReference>
<dbReference type="Gene3D" id="3.40.50.10490">
    <property type="entry name" value="Glucose-6-phosphate isomerase like protein, domain 1"/>
    <property type="match status" value="3"/>
</dbReference>
<comment type="function">
    <text evidence="1 11">Transaldolase is important for the balance of metabolites in the pentose-phosphate pathway.</text>
</comment>
<dbReference type="InterPro" id="IPR035476">
    <property type="entry name" value="SIS_PGI_1"/>
</dbReference>
<dbReference type="Gene3D" id="3.20.20.70">
    <property type="entry name" value="Aldolase class I"/>
    <property type="match status" value="1"/>
</dbReference>
<dbReference type="HAMAP" id="MF_00493">
    <property type="entry name" value="Transaldolase_2"/>
    <property type="match status" value="1"/>
</dbReference>
<dbReference type="NCBIfam" id="TIGR00876">
    <property type="entry name" value="tal_mycobact"/>
    <property type="match status" value="1"/>
</dbReference>
<evidence type="ECO:0000256" key="3">
    <source>
        <dbReference type="ARBA" id="ARBA00004857"/>
    </source>
</evidence>
<evidence type="ECO:0000256" key="8">
    <source>
        <dbReference type="ARBA" id="ARBA00023126"/>
    </source>
</evidence>
<dbReference type="SUPFAM" id="SSF51569">
    <property type="entry name" value="Aldolase"/>
    <property type="match status" value="1"/>
</dbReference>
<keyword evidence="9 11" id="KW-0704">Schiff base</keyword>
<dbReference type="GO" id="GO:0005737">
    <property type="term" value="C:cytoplasm"/>
    <property type="evidence" value="ECO:0007669"/>
    <property type="project" value="UniProtKB-SubCell"/>
</dbReference>
<evidence type="ECO:0000256" key="5">
    <source>
        <dbReference type="ARBA" id="ARBA00013151"/>
    </source>
</evidence>
<protein>
    <recommendedName>
        <fullName evidence="5 11">Transaldolase</fullName>
        <ecNumber evidence="5 11">2.2.1.2</ecNumber>
    </recommendedName>
</protein>
<dbReference type="InterPro" id="IPR001585">
    <property type="entry name" value="TAL/FSA"/>
</dbReference>
<dbReference type="UniPathway" id="UPA00115">
    <property type="reaction ID" value="UER00414"/>
</dbReference>
<dbReference type="CDD" id="cd05015">
    <property type="entry name" value="SIS_PGI_1"/>
    <property type="match status" value="1"/>
</dbReference>
<keyword evidence="7 11" id="KW-0808">Transferase</keyword>
<dbReference type="InterPro" id="IPR046348">
    <property type="entry name" value="SIS_dom_sf"/>
</dbReference>
<gene>
    <name evidence="11" type="primary">tal</name>
    <name evidence="13" type="ORF">SAMN05192565_13018</name>
</gene>
<evidence type="ECO:0000256" key="10">
    <source>
        <dbReference type="ARBA" id="ARBA00048810"/>
    </source>
</evidence>
<dbReference type="Pfam" id="PF00342">
    <property type="entry name" value="PGI"/>
    <property type="match status" value="1"/>
</dbReference>
<dbReference type="CDD" id="cd00955">
    <property type="entry name" value="Transaldolase_like"/>
    <property type="match status" value="1"/>
</dbReference>
<dbReference type="NCBIfam" id="NF002881">
    <property type="entry name" value="PRK03343.1"/>
    <property type="match status" value="1"/>
</dbReference>
<dbReference type="InterPro" id="IPR004732">
    <property type="entry name" value="Transaldolase_2"/>
</dbReference>
<evidence type="ECO:0000256" key="1">
    <source>
        <dbReference type="ARBA" id="ARBA00003518"/>
    </source>
</evidence>
<organism evidence="13 14">
    <name type="scientific">Methylobacterium gossipiicola</name>
    <dbReference type="NCBI Taxonomy" id="582675"/>
    <lineage>
        <taxon>Bacteria</taxon>
        <taxon>Pseudomonadati</taxon>
        <taxon>Pseudomonadota</taxon>
        <taxon>Alphaproteobacteria</taxon>
        <taxon>Hyphomicrobiales</taxon>
        <taxon>Methylobacteriaceae</taxon>
        <taxon>Methylobacterium</taxon>
    </lineage>
</organism>
<keyword evidence="12" id="KW-0324">Glycolysis</keyword>
<dbReference type="GO" id="GO:0004801">
    <property type="term" value="F:transaldolase activity"/>
    <property type="evidence" value="ECO:0007669"/>
    <property type="project" value="UniProtKB-UniRule"/>
</dbReference>
<comment type="pathway">
    <text evidence="3 11">Carbohydrate degradation; pentose phosphate pathway; D-glyceraldehyde 3-phosphate and beta-D-fructose 6-phosphate from D-ribose 5-phosphate and D-xylulose 5-phosphate (non-oxidative stage): step 2/3.</text>
</comment>
<dbReference type="SUPFAM" id="SSF53697">
    <property type="entry name" value="SIS domain"/>
    <property type="match status" value="1"/>
</dbReference>
<dbReference type="Proteomes" id="UP000199229">
    <property type="component" value="Unassembled WGS sequence"/>
</dbReference>
<dbReference type="RefSeq" id="WP_091974887.1">
    <property type="nucleotide sequence ID" value="NZ_FOPM01000030.1"/>
</dbReference>
<evidence type="ECO:0000256" key="7">
    <source>
        <dbReference type="ARBA" id="ARBA00022679"/>
    </source>
</evidence>
<evidence type="ECO:0000256" key="11">
    <source>
        <dbReference type="HAMAP-Rule" id="MF_00493"/>
    </source>
</evidence>
<evidence type="ECO:0000256" key="6">
    <source>
        <dbReference type="ARBA" id="ARBA00022490"/>
    </source>
</evidence>
<comment type="similarity">
    <text evidence="4 11">Belongs to the transaldolase family. Type 2 subfamily.</text>
</comment>
<evidence type="ECO:0000256" key="9">
    <source>
        <dbReference type="ARBA" id="ARBA00023270"/>
    </source>
</evidence>
<dbReference type="OrthoDB" id="140919at2"/>
<dbReference type="PRINTS" id="PR00662">
    <property type="entry name" value="G6PISOMERASE"/>
</dbReference>
<dbReference type="GO" id="GO:0006098">
    <property type="term" value="P:pentose-phosphate shunt"/>
    <property type="evidence" value="ECO:0007669"/>
    <property type="project" value="UniProtKB-UniRule"/>
</dbReference>
<dbReference type="InterPro" id="IPR018225">
    <property type="entry name" value="Transaldolase_AS"/>
</dbReference>
<dbReference type="InterPro" id="IPR013785">
    <property type="entry name" value="Aldolase_TIM"/>
</dbReference>
<comment type="catalytic activity">
    <reaction evidence="10 11">
        <text>D-sedoheptulose 7-phosphate + D-glyceraldehyde 3-phosphate = D-erythrose 4-phosphate + beta-D-fructose 6-phosphate</text>
        <dbReference type="Rhea" id="RHEA:17053"/>
        <dbReference type="ChEBI" id="CHEBI:16897"/>
        <dbReference type="ChEBI" id="CHEBI:57483"/>
        <dbReference type="ChEBI" id="CHEBI:57634"/>
        <dbReference type="ChEBI" id="CHEBI:59776"/>
        <dbReference type="EC" id="2.2.1.2"/>
    </reaction>
</comment>
<accession>A0A1I2X110</accession>
<dbReference type="STRING" id="582675.SAMN05192565_13018"/>
<evidence type="ECO:0000256" key="4">
    <source>
        <dbReference type="ARBA" id="ARBA00008426"/>
    </source>
</evidence>
<dbReference type="GO" id="GO:0097367">
    <property type="term" value="F:carbohydrate derivative binding"/>
    <property type="evidence" value="ECO:0007669"/>
    <property type="project" value="InterPro"/>
</dbReference>
<evidence type="ECO:0000313" key="13">
    <source>
        <dbReference type="EMBL" id="SFH07132.1"/>
    </source>
</evidence>
<comment type="subcellular location">
    <subcellularLocation>
        <location evidence="2 11">Cytoplasm</location>
    </subcellularLocation>
</comment>
<comment type="similarity">
    <text evidence="12">Belongs to the GPI family.</text>
</comment>
<keyword evidence="6 11" id="KW-0963">Cytoplasm</keyword>
<dbReference type="UniPathway" id="UPA00109">
    <property type="reaction ID" value="UER00181"/>
</dbReference>
<dbReference type="EMBL" id="FOPM01000030">
    <property type="protein sequence ID" value="SFH07132.1"/>
    <property type="molecule type" value="Genomic_DNA"/>
</dbReference>
<sequence length="950" mass="101471">MNPLKALFPEQGQAVWLDFVARGFVLDGKLKALVDEDGLRGVTSNPSIFEKAIGGSAEYDAALKSVMDEGDARVIDLYEGCAIADIQAAADVLRPVYEASDGADGYVSLEVSPYLALNTGETLEEARRLHKAVARDNLMVKVPATREGIPAIRALTADGISINVTLLFSVETYEAVARAFIEGLEEFGAKGGDVSKVASVASFFISRIDVTVDKALDERIAATEDADEKAALEALKGKTAIANAKLAYQRYKAVFAESRWQALAAKGAKAQRLLWASTGTKNKAYSDVLYVEELIGPDTVNTMPPATMDAFRDHGTVKAAIETDLDGARVVMDGIARAGIDIEQVGDQLVDEGVQLFIDAADKLLGAVAGKRIDFLGPKLDGQTLVLPEPIAAEARKATEAWRASGAIRRLWAHDKTVWSNADEDRWLGWLRIVEDELTHVSDYTAFADDVRQTGFTDVVVLGMGGSSLGPEVLAETYGHREGFPKLRILDSTDPDQVRETEAAITLETTLFIVASKSGSTLEPNVFRDYFLGRMKATVGERAGAHFVAVTDPGSAMEAAAKADNFRKIFYGVKQIGGRYSVLSAFGLVPAAASGIDVEAFLNTARTMVRSCGPAVPPAQNPGVLLGTALGAAALQAGRDKVTFIASPGIDTFGAWAEQLIAESTGKDGKGLIPIDGEPADVPAVYGHDRFFVYLRLDSRADPRQDEAVRNLEREGHPVAHITLANLEQLPQEFFRFEIATAVAGALLGINPFDQPDVEASKIETKKLFDAAEASGSLPAETPLFSDDTLALYADPRNAEALPAAEGIDAALKAHLARARTGDYVALLAYVSRNAKHHAILQEARILLRDKTRLATCLEFGPRFLHSTGQAYKGGPDTGVFLQITADPSEDLAIPGRSLGFGTVVAAQARGDFSVLAERGRRALRVHIKGGDVEAGLKRIAAAIKAAVAG</sequence>